<keyword evidence="2" id="KW-0813">Transport</keyword>
<dbReference type="InterPro" id="IPR001320">
    <property type="entry name" value="Iontro_rcpt_C"/>
</dbReference>
<feature type="domain" description="Ionotropic glutamate receptor C-terminal" evidence="20">
    <location>
        <begin position="408"/>
        <end position="778"/>
    </location>
</feature>
<keyword evidence="7" id="KW-0406">Ion transport</keyword>
<dbReference type="Pfam" id="PF01094">
    <property type="entry name" value="ANF_receptor"/>
    <property type="match status" value="1"/>
</dbReference>
<dbReference type="FunFam" id="3.40.190.10:FF:000061">
    <property type="entry name" value="Glutamate receptor, ionotropic kainate"/>
    <property type="match status" value="1"/>
</dbReference>
<dbReference type="Gene3D" id="1.10.287.70">
    <property type="match status" value="1"/>
</dbReference>
<gene>
    <name evidence="23" type="primary">GRIK2</name>
    <name evidence="22" type="ORF">CCAP1982_LOCUS1037</name>
</gene>
<keyword evidence="19" id="KW-0732">Signal</keyword>
<keyword evidence="12" id="KW-1071">Ligand-gated ion channel</keyword>
<evidence type="ECO:0000256" key="1">
    <source>
        <dbReference type="ARBA" id="ARBA00008685"/>
    </source>
</evidence>
<dbReference type="InterPro" id="IPR001828">
    <property type="entry name" value="ANF_lig-bd_rcpt"/>
</dbReference>
<feature type="binding site" evidence="15">
    <location>
        <position position="666"/>
    </location>
    <ligand>
        <name>L-glutamate</name>
        <dbReference type="ChEBI" id="CHEBI:29985"/>
    </ligand>
</feature>
<evidence type="ECO:0000256" key="3">
    <source>
        <dbReference type="ARBA" id="ARBA00022475"/>
    </source>
</evidence>
<keyword evidence="11" id="KW-0628">Postsynaptic cell membrane</keyword>
<dbReference type="InterPro" id="IPR001508">
    <property type="entry name" value="Iono_Glu_rcpt_met"/>
</dbReference>
<evidence type="ECO:0000256" key="19">
    <source>
        <dbReference type="SAM" id="SignalP"/>
    </source>
</evidence>
<evidence type="ECO:0000256" key="6">
    <source>
        <dbReference type="ARBA" id="ARBA00023018"/>
    </source>
</evidence>
<feature type="binding site" evidence="15">
    <location>
        <position position="494"/>
    </location>
    <ligand>
        <name>L-glutamate</name>
        <dbReference type="ChEBI" id="CHEBI:29985"/>
    </ligand>
</feature>
<dbReference type="InterPro" id="IPR028082">
    <property type="entry name" value="Peripla_BP_I"/>
</dbReference>
<dbReference type="Proteomes" id="UP000606786">
    <property type="component" value="Unassembled WGS sequence"/>
</dbReference>
<evidence type="ECO:0000256" key="16">
    <source>
        <dbReference type="PIRSR" id="PIRSR601508-2"/>
    </source>
</evidence>
<evidence type="ECO:0000256" key="7">
    <source>
        <dbReference type="ARBA" id="ARBA00023065"/>
    </source>
</evidence>
<reference evidence="22" key="3">
    <citation type="submission" date="2020-11" db="EMBL/GenBank/DDBJ databases">
        <authorList>
            <person name="Whitehead M."/>
        </authorList>
    </citation>
    <scope>NUCLEOTIDE SEQUENCE</scope>
    <source>
        <strain evidence="22">EGII</strain>
    </source>
</reference>
<evidence type="ECO:0000256" key="14">
    <source>
        <dbReference type="ARBA" id="ARBA00034104"/>
    </source>
</evidence>
<name>W8B3W6_CERCA</name>
<dbReference type="CDD" id="cd06382">
    <property type="entry name" value="PBP1_iGluR_Kainate"/>
    <property type="match status" value="1"/>
</dbReference>
<evidence type="ECO:0000313" key="22">
    <source>
        <dbReference type="EMBL" id="CAD6992159.1"/>
    </source>
</evidence>
<evidence type="ECO:0000256" key="10">
    <source>
        <dbReference type="ARBA" id="ARBA00023180"/>
    </source>
</evidence>
<feature type="chain" id="PRO_5036288193" evidence="19">
    <location>
        <begin position="23"/>
        <end position="892"/>
    </location>
</feature>
<evidence type="ECO:0000259" key="20">
    <source>
        <dbReference type="SMART" id="SM00079"/>
    </source>
</evidence>
<evidence type="ECO:0000256" key="12">
    <source>
        <dbReference type="ARBA" id="ARBA00023286"/>
    </source>
</evidence>
<evidence type="ECO:0000259" key="21">
    <source>
        <dbReference type="SMART" id="SM00918"/>
    </source>
</evidence>
<evidence type="ECO:0000313" key="24">
    <source>
        <dbReference type="Proteomes" id="UP000606786"/>
    </source>
</evidence>
<keyword evidence="6" id="KW-0770">Synapse</keyword>
<keyword evidence="13" id="KW-0407">Ion channel</keyword>
<keyword evidence="3" id="KW-1003">Cell membrane</keyword>
<dbReference type="Gene3D" id="3.40.190.10">
    <property type="entry name" value="Periplasmic binding protein-like II"/>
    <property type="match status" value="2"/>
</dbReference>
<dbReference type="AlphaFoldDB" id="W8B3W6"/>
<dbReference type="SUPFAM" id="SSF53822">
    <property type="entry name" value="Periplasmic binding protein-like I"/>
    <property type="match status" value="1"/>
</dbReference>
<keyword evidence="10" id="KW-0325">Glycoprotein</keyword>
<comment type="subcellular location">
    <subcellularLocation>
        <location evidence="14">Postsynaptic cell membrane</location>
        <topology evidence="14">Multi-pass membrane protein</topology>
    </subcellularLocation>
</comment>
<dbReference type="SUPFAM" id="SSF53850">
    <property type="entry name" value="Periplasmic binding protein-like II"/>
    <property type="match status" value="1"/>
</dbReference>
<sequence>MQQIITKCIFIIFFTFVPYVYGFENNGIPIGIITDRNTEQLQKTFEYAISKANTALGIPLVAYKEEISSGDSIDGYTRLCKFMQNGIGAVFGPSSRQTSKHLRTVCDAKDVPYIYPHLTEHLEGFNLYPHPMDLSRILHDIINMFEWKRFIFLYESSDYLTILNGLMSLFAIDGPVINVLRYDLKLNGNYKAVLRRIRKSEDGQIVVVGSTLSVAELLRQAQQVGIVNDKYSYIIGNLDFHTFDLEEYKYSEANITGIRLFSPNEFVVQDLKTQLGYNEYDNVNGSSPITIEMALTYDAIQVFAETTKKLVYNPQPLNCSEYSDHVQPDGSTFKNYMRSININDKTITGHIYFNGDIRKGYILELVELQPSGLVKVGTWDERNNLTIQRQPITELWSEIDSNSLVNKTFRVLISVPNKPYASLIESHEKLVGNDQYEGYSIDLIKNLAAKLGFNYTFIDGGTDYGSYNKTTNTTSGMMKEILEGRAELAISDLTITSEREEIIDFSIPFMNLGIAILYVAPKKKNTDIYSFMDPFSGEVWVYLGLVYIGVSFCFFILGRLSPTEWDNPYPCIEEPDELENQFTLNNSFWFTTGAFLQQGSEIAPKSLSTRTLASIWWFFTLIILSSYTANLAAFLTIEKPIGLIDDINDLANNEGGVEYGAKKTGSTRSFFLTSEHDVYKKMNEFMTKNPHLLFETNLEGVQRVKSSTTYAFLMESTSIEYHIMRECDLKKIGEPLDEKGYGIAMVKNFPFRDKLNNALLELQEQGALARLKNKWWNEVGAGVCKKKSDSGESAPLDLSNLGGVYLVLGIGSGVSLIYGVVMWCIYVARKARYFEVPFGAAFLEELRVAMDVANNERILKSDQSIYSRSRNSLASIDSIRTDSELENSLESD</sequence>
<feature type="signal peptide" evidence="19">
    <location>
        <begin position="1"/>
        <end position="22"/>
    </location>
</feature>
<feature type="disulfide bond" evidence="17">
    <location>
        <begin position="727"/>
        <end position="784"/>
    </location>
</feature>
<dbReference type="GO" id="GO:0015276">
    <property type="term" value="F:ligand-gated monoatomic ion channel activity"/>
    <property type="evidence" value="ECO:0007669"/>
    <property type="project" value="InterPro"/>
</dbReference>
<feature type="transmembrane region" description="Helical" evidence="18">
    <location>
        <begin position="615"/>
        <end position="637"/>
    </location>
</feature>
<keyword evidence="9 23" id="KW-0675">Receptor</keyword>
<feature type="transmembrane region" description="Helical" evidence="18">
    <location>
        <begin position="540"/>
        <end position="560"/>
    </location>
</feature>
<dbReference type="FunFam" id="1.10.287.70:FF:000010">
    <property type="entry name" value="Putative glutamate receptor ionotropic kainate 1"/>
    <property type="match status" value="1"/>
</dbReference>
<evidence type="ECO:0000256" key="8">
    <source>
        <dbReference type="ARBA" id="ARBA00023136"/>
    </source>
</evidence>
<dbReference type="GO" id="GO:0045211">
    <property type="term" value="C:postsynaptic membrane"/>
    <property type="evidence" value="ECO:0007669"/>
    <property type="project" value="UniProtKB-SubCell"/>
</dbReference>
<feature type="domain" description="Ionotropic glutamate receptor L-glutamate and glycine-binding" evidence="21">
    <location>
        <begin position="419"/>
        <end position="483"/>
    </location>
</feature>
<evidence type="ECO:0000256" key="13">
    <source>
        <dbReference type="ARBA" id="ARBA00023303"/>
    </source>
</evidence>
<dbReference type="PRINTS" id="PR00177">
    <property type="entry name" value="NMDARECEPTOR"/>
</dbReference>
<dbReference type="FunFam" id="3.40.190.10:FF:000178">
    <property type="entry name" value="Glutamate receptor subunit"/>
    <property type="match status" value="1"/>
</dbReference>
<feature type="binding site" evidence="15">
    <location>
        <position position="715"/>
    </location>
    <ligand>
        <name>L-glutamate</name>
        <dbReference type="ChEBI" id="CHEBI:29985"/>
    </ligand>
</feature>
<dbReference type="EMBL" id="GAMC01013308">
    <property type="protein sequence ID" value="JAB93247.1"/>
    <property type="molecule type" value="mRNA"/>
</dbReference>
<dbReference type="InterPro" id="IPR019594">
    <property type="entry name" value="Glu/Gly-bd"/>
</dbReference>
<dbReference type="EMBL" id="CAJHJT010000001">
    <property type="protein sequence ID" value="CAD6992159.1"/>
    <property type="molecule type" value="Genomic_DNA"/>
</dbReference>
<dbReference type="SMART" id="SM00079">
    <property type="entry name" value="PBPe"/>
    <property type="match status" value="1"/>
</dbReference>
<evidence type="ECO:0000256" key="2">
    <source>
        <dbReference type="ARBA" id="ARBA00022448"/>
    </source>
</evidence>
<keyword evidence="24" id="KW-1185">Reference proteome</keyword>
<feature type="binding site" evidence="15">
    <location>
        <position position="667"/>
    </location>
    <ligand>
        <name>L-glutamate</name>
        <dbReference type="ChEBI" id="CHEBI:29985"/>
    </ligand>
</feature>
<evidence type="ECO:0000256" key="9">
    <source>
        <dbReference type="ARBA" id="ARBA00023170"/>
    </source>
</evidence>
<dbReference type="PANTHER" id="PTHR18966">
    <property type="entry name" value="IONOTROPIC GLUTAMATE RECEPTOR"/>
    <property type="match status" value="1"/>
</dbReference>
<evidence type="ECO:0000256" key="15">
    <source>
        <dbReference type="PIRSR" id="PIRSR601508-1"/>
    </source>
</evidence>
<feature type="transmembrane region" description="Helical" evidence="18">
    <location>
        <begin position="804"/>
        <end position="828"/>
    </location>
</feature>
<keyword evidence="17" id="KW-1015">Disulfide bond</keyword>
<evidence type="ECO:0000256" key="18">
    <source>
        <dbReference type="SAM" id="Phobius"/>
    </source>
</evidence>
<keyword evidence="4 18" id="KW-0812">Transmembrane</keyword>
<evidence type="ECO:0000313" key="23">
    <source>
        <dbReference type="EMBL" id="JAB93247.1"/>
    </source>
</evidence>
<dbReference type="OrthoDB" id="5984008at2759"/>
<evidence type="ECO:0000256" key="11">
    <source>
        <dbReference type="ARBA" id="ARBA00023257"/>
    </source>
</evidence>
<reference evidence="23" key="2">
    <citation type="journal article" date="2014" name="BMC Genomics">
        <title>A genomic perspective to assessing quality of mass-reared SIT flies used in Mediterranean fruit fly (Ceratitis capitata) eradication in California.</title>
        <authorList>
            <person name="Calla B."/>
            <person name="Hall B."/>
            <person name="Hou S."/>
            <person name="Geib S.M."/>
        </authorList>
    </citation>
    <scope>NUCLEOTIDE SEQUENCE</scope>
</reference>
<keyword evidence="5 18" id="KW-1133">Transmembrane helix</keyword>
<accession>W8B3W6</accession>
<feature type="disulfide bond" evidence="17">
    <location>
        <begin position="80"/>
        <end position="319"/>
    </location>
</feature>
<dbReference type="Pfam" id="PF10613">
    <property type="entry name" value="Lig_chan-Glu_bd"/>
    <property type="match status" value="1"/>
</dbReference>
<comment type="similarity">
    <text evidence="1">Belongs to the glutamate-gated ion channel (TC 1.A.10.1) family.</text>
</comment>
<reference evidence="23" key="1">
    <citation type="submission" date="2013-07" db="EMBL/GenBank/DDBJ databases">
        <authorList>
            <person name="Geib S."/>
        </authorList>
    </citation>
    <scope>NUCLEOTIDE SEQUENCE</scope>
</reference>
<dbReference type="GO" id="GO:0038023">
    <property type="term" value="F:signaling receptor activity"/>
    <property type="evidence" value="ECO:0007669"/>
    <property type="project" value="InterPro"/>
</dbReference>
<dbReference type="Pfam" id="PF00060">
    <property type="entry name" value="Lig_chan"/>
    <property type="match status" value="1"/>
</dbReference>
<dbReference type="Gene3D" id="3.40.50.2300">
    <property type="match status" value="2"/>
</dbReference>
<proteinExistence type="evidence at transcript level"/>
<evidence type="ECO:0000256" key="4">
    <source>
        <dbReference type="ARBA" id="ARBA00022692"/>
    </source>
</evidence>
<evidence type="ECO:0000256" key="5">
    <source>
        <dbReference type="ARBA" id="ARBA00022989"/>
    </source>
</evidence>
<evidence type="ECO:0000256" key="17">
    <source>
        <dbReference type="PIRSR" id="PIRSR601508-3"/>
    </source>
</evidence>
<protein>
    <submittedName>
        <fullName evidence="22">(Mediterranean fruit fly) hypothetical protein</fullName>
    </submittedName>
    <submittedName>
        <fullName evidence="23">Glutamate receptor ionotropic, kainate 2</fullName>
    </submittedName>
</protein>
<feature type="site" description="Crucial to convey clamshell closure to channel opening" evidence="16">
    <location>
        <position position="644"/>
    </location>
</feature>
<organism evidence="23">
    <name type="scientific">Ceratitis capitata</name>
    <name type="common">Mediterranean fruit fly</name>
    <name type="synonym">Tephritis capitata</name>
    <dbReference type="NCBI Taxonomy" id="7213"/>
    <lineage>
        <taxon>Eukaryota</taxon>
        <taxon>Metazoa</taxon>
        <taxon>Ecdysozoa</taxon>
        <taxon>Arthropoda</taxon>
        <taxon>Hexapoda</taxon>
        <taxon>Insecta</taxon>
        <taxon>Pterygota</taxon>
        <taxon>Neoptera</taxon>
        <taxon>Endopterygota</taxon>
        <taxon>Diptera</taxon>
        <taxon>Brachycera</taxon>
        <taxon>Muscomorpha</taxon>
        <taxon>Tephritoidea</taxon>
        <taxon>Tephritidae</taxon>
        <taxon>Ceratitis</taxon>
        <taxon>Ceratitis</taxon>
    </lineage>
</organism>
<feature type="binding site" evidence="15">
    <location>
        <position position="499"/>
    </location>
    <ligand>
        <name>L-glutamate</name>
        <dbReference type="ChEBI" id="CHEBI:29985"/>
    </ligand>
</feature>
<dbReference type="SMART" id="SM00918">
    <property type="entry name" value="Lig_chan-Glu_bd"/>
    <property type="match status" value="1"/>
</dbReference>
<dbReference type="InterPro" id="IPR015683">
    <property type="entry name" value="Ionotropic_Glu_rcpt"/>
</dbReference>
<keyword evidence="8 18" id="KW-0472">Membrane</keyword>